<evidence type="ECO:0000313" key="2">
    <source>
        <dbReference type="Proteomes" id="UP001287282"/>
    </source>
</evidence>
<gene>
    <name evidence="1" type="ORF">RYX56_23140</name>
</gene>
<proteinExistence type="predicted"/>
<comment type="caution">
    <text evidence="1">The sequence shown here is derived from an EMBL/GenBank/DDBJ whole genome shotgun (WGS) entry which is preliminary data.</text>
</comment>
<name>A0ABU3XHC1_9BACI</name>
<keyword evidence="2" id="KW-1185">Reference proteome</keyword>
<protein>
    <submittedName>
        <fullName evidence="1">Uncharacterized protein</fullName>
    </submittedName>
</protein>
<dbReference type="RefSeq" id="WP_317124227.1">
    <property type="nucleotide sequence ID" value="NZ_JAWJBA010000487.1"/>
</dbReference>
<sequence>PHAAYLSDEFDMTALHMITIMACTCNINLQTQSHNQHQDQDEGATSLVKGARHITACFDANMSATFVPDDRGKTPLDYLLESGDGLD</sequence>
<dbReference type="Proteomes" id="UP001287282">
    <property type="component" value="Unassembled WGS sequence"/>
</dbReference>
<feature type="non-terminal residue" evidence="1">
    <location>
        <position position="1"/>
    </location>
</feature>
<dbReference type="EMBL" id="JAWJBA010000487">
    <property type="protein sequence ID" value="MDV2687245.1"/>
    <property type="molecule type" value="Genomic_DNA"/>
</dbReference>
<accession>A0ABU3XHC1</accession>
<organism evidence="1 2">
    <name type="scientific">Alkalihalophilus lindianensis</name>
    <dbReference type="NCBI Taxonomy" id="1630542"/>
    <lineage>
        <taxon>Bacteria</taxon>
        <taxon>Bacillati</taxon>
        <taxon>Bacillota</taxon>
        <taxon>Bacilli</taxon>
        <taxon>Bacillales</taxon>
        <taxon>Bacillaceae</taxon>
        <taxon>Alkalihalophilus</taxon>
    </lineage>
</organism>
<reference evidence="1 2" key="1">
    <citation type="submission" date="2023-10" db="EMBL/GenBank/DDBJ databases">
        <title>Screening of Alkalihalobacillus lindianensis BZ-TG-R113 and Its Alleviation of Salt Stress on Rapeseed Growth.</title>
        <authorList>
            <person name="Zhao B."/>
            <person name="Guo T."/>
        </authorList>
    </citation>
    <scope>NUCLEOTIDE SEQUENCE [LARGE SCALE GENOMIC DNA]</scope>
    <source>
        <strain evidence="1 2">BZ-TG-R113</strain>
    </source>
</reference>
<feature type="non-terminal residue" evidence="1">
    <location>
        <position position="87"/>
    </location>
</feature>
<evidence type="ECO:0000313" key="1">
    <source>
        <dbReference type="EMBL" id="MDV2687245.1"/>
    </source>
</evidence>